<dbReference type="SMART" id="SM01234">
    <property type="entry name" value="Haemolytic"/>
    <property type="match status" value="1"/>
</dbReference>
<keyword evidence="2" id="KW-1185">Reference proteome</keyword>
<organism evidence="1 2">
    <name type="scientific">Flavobacterium quisquiliarum</name>
    <dbReference type="NCBI Taxonomy" id="1834436"/>
    <lineage>
        <taxon>Bacteria</taxon>
        <taxon>Pseudomonadati</taxon>
        <taxon>Bacteroidota</taxon>
        <taxon>Flavobacteriia</taxon>
        <taxon>Flavobacteriales</taxon>
        <taxon>Flavobacteriaceae</taxon>
        <taxon>Flavobacterium</taxon>
    </lineage>
</organism>
<evidence type="ECO:0000313" key="1">
    <source>
        <dbReference type="EMBL" id="MFC4392873.1"/>
    </source>
</evidence>
<gene>
    <name evidence="1" type="primary">yidD</name>
    <name evidence="1" type="ORF">ACFOY0_17900</name>
</gene>
<dbReference type="InterPro" id="IPR002696">
    <property type="entry name" value="Membr_insert_effic_factor_YidD"/>
</dbReference>
<dbReference type="EMBL" id="JBHSCO010000005">
    <property type="protein sequence ID" value="MFC4392873.1"/>
    <property type="molecule type" value="Genomic_DNA"/>
</dbReference>
<dbReference type="Pfam" id="PF01809">
    <property type="entry name" value="YidD"/>
    <property type="match status" value="1"/>
</dbReference>
<dbReference type="RefSeq" id="WP_179002682.1">
    <property type="nucleotide sequence ID" value="NZ_JBHSCO010000005.1"/>
</dbReference>
<protein>
    <submittedName>
        <fullName evidence="1">Membrane protein insertion efficiency factor YidD</fullName>
    </submittedName>
</protein>
<proteinExistence type="predicted"/>
<sequence length="96" mass="11509">MKYFILLTIRLYWILIPQSKRRKCIFKKSCSNHVFEITQKEGFINGLKAFRFRYNNCRNGFQVFKNPVTNKIQIILPSLVIVEKEEIAERLIENQV</sequence>
<accession>A0ABV8W7R7</accession>
<comment type="caution">
    <text evidence="1">The sequence shown here is derived from an EMBL/GenBank/DDBJ whole genome shotgun (WGS) entry which is preliminary data.</text>
</comment>
<dbReference type="Proteomes" id="UP001595719">
    <property type="component" value="Unassembled WGS sequence"/>
</dbReference>
<name>A0ABV8W7R7_9FLAO</name>
<dbReference type="NCBIfam" id="TIGR00278">
    <property type="entry name" value="membrane protein insertion efficiency factor YidD"/>
    <property type="match status" value="1"/>
</dbReference>
<evidence type="ECO:0000313" key="2">
    <source>
        <dbReference type="Proteomes" id="UP001595719"/>
    </source>
</evidence>
<reference evidence="2" key="1">
    <citation type="journal article" date="2019" name="Int. J. Syst. Evol. Microbiol.">
        <title>The Global Catalogue of Microorganisms (GCM) 10K type strain sequencing project: providing services to taxonomists for standard genome sequencing and annotation.</title>
        <authorList>
            <consortium name="The Broad Institute Genomics Platform"/>
            <consortium name="The Broad Institute Genome Sequencing Center for Infectious Disease"/>
            <person name="Wu L."/>
            <person name="Ma J."/>
        </authorList>
    </citation>
    <scope>NUCLEOTIDE SEQUENCE [LARGE SCALE GENOMIC DNA]</scope>
    <source>
        <strain evidence="2">CGMCC 1.15345</strain>
    </source>
</reference>